<dbReference type="EMBL" id="BDIP01005053">
    <property type="protein sequence ID" value="GIQ89447.1"/>
    <property type="molecule type" value="Genomic_DNA"/>
</dbReference>
<accession>A0A9K3D6G8</accession>
<proteinExistence type="predicted"/>
<reference evidence="2 3" key="1">
    <citation type="journal article" date="2018" name="PLoS ONE">
        <title>The draft genome of Kipferlia bialata reveals reductive genome evolution in fornicate parasites.</title>
        <authorList>
            <person name="Tanifuji G."/>
            <person name="Takabayashi S."/>
            <person name="Kume K."/>
            <person name="Takagi M."/>
            <person name="Nakayama T."/>
            <person name="Kamikawa R."/>
            <person name="Inagaki Y."/>
            <person name="Hashimoto T."/>
        </authorList>
    </citation>
    <scope>NUCLEOTIDE SEQUENCE [LARGE SCALE GENOMIC DNA]</scope>
    <source>
        <strain evidence="2">NY0173</strain>
    </source>
</reference>
<dbReference type="Proteomes" id="UP000265618">
    <property type="component" value="Unassembled WGS sequence"/>
</dbReference>
<evidence type="ECO:0000256" key="1">
    <source>
        <dbReference type="SAM" id="MobiDB-lite"/>
    </source>
</evidence>
<feature type="region of interest" description="Disordered" evidence="1">
    <location>
        <begin position="208"/>
        <end position="238"/>
    </location>
</feature>
<name>A0A9K3D6G8_9EUKA</name>
<dbReference type="AlphaFoldDB" id="A0A9K3D6G8"/>
<comment type="caution">
    <text evidence="2">The sequence shown here is derived from an EMBL/GenBank/DDBJ whole genome shotgun (WGS) entry which is preliminary data.</text>
</comment>
<organism evidence="2 3">
    <name type="scientific">Kipferlia bialata</name>
    <dbReference type="NCBI Taxonomy" id="797122"/>
    <lineage>
        <taxon>Eukaryota</taxon>
        <taxon>Metamonada</taxon>
        <taxon>Carpediemonas-like organisms</taxon>
        <taxon>Kipferlia</taxon>
    </lineage>
</organism>
<sequence length="302" mass="32578">MAQVVERHYGDYNTSAQQFQTSIEALQRAKISALQLKTMIADIRSTIVKNAIYVRQRYREQLVTEHKLAILKEMVILKDSPRQIEALIEAGSLLSACAMLLEHEGVLAGLCTTPNLTALLTPLGAPLSQLRQTLLDRLVSEIFAVLVLQRTRPWLVAAAPVPPSVLASLTPAEDMDTRGPDPEAEAQDNTMGIGEGVISQLQDPMLQGVSCSAPVSDDSSQAEESDALGPHPTQARGTLCRTPTLESIKATARGVAEAISAWEALSSHKHVHVRGMPVSQPSPVSHERYLTALVSAVNDLGD</sequence>
<feature type="non-terminal residue" evidence="2">
    <location>
        <position position="1"/>
    </location>
</feature>
<keyword evidence="3" id="KW-1185">Reference proteome</keyword>
<gene>
    <name evidence="2" type="ORF">KIPB_011914</name>
</gene>
<evidence type="ECO:0000313" key="3">
    <source>
        <dbReference type="Proteomes" id="UP000265618"/>
    </source>
</evidence>
<evidence type="ECO:0000313" key="2">
    <source>
        <dbReference type="EMBL" id="GIQ89447.1"/>
    </source>
</evidence>
<protein>
    <submittedName>
        <fullName evidence="2">Uncharacterized protein</fullName>
    </submittedName>
</protein>